<gene>
    <name evidence="4" type="ORF">MW290_01365</name>
</gene>
<dbReference type="InterPro" id="IPR003607">
    <property type="entry name" value="HD/PDEase_dom"/>
</dbReference>
<keyword evidence="2" id="KW-0418">Kinase</keyword>
<dbReference type="Gene3D" id="1.10.3210.10">
    <property type="entry name" value="Hypothetical protein af1432"/>
    <property type="match status" value="2"/>
</dbReference>
<dbReference type="InterPro" id="IPR037522">
    <property type="entry name" value="HD_GYP_dom"/>
</dbReference>
<dbReference type="Gene3D" id="3.30.450.40">
    <property type="match status" value="1"/>
</dbReference>
<dbReference type="SUPFAM" id="SSF55781">
    <property type="entry name" value="GAF domain-like"/>
    <property type="match status" value="1"/>
</dbReference>
<dbReference type="SUPFAM" id="SSF109604">
    <property type="entry name" value="HD-domain/PDEase-like"/>
    <property type="match status" value="2"/>
</dbReference>
<dbReference type="EMBL" id="CP097635">
    <property type="protein sequence ID" value="URI07306.1"/>
    <property type="molecule type" value="Genomic_DNA"/>
</dbReference>
<name>A0ABY4S1K8_AQUTE</name>
<reference evidence="4" key="1">
    <citation type="submission" date="2022-05" db="EMBL/GenBank/DDBJ databases">
        <title>An RpoN-dependent PEP-CTERM gene is involved in floc formation of an Aquincola tertiaricarbonis strain.</title>
        <authorList>
            <person name="Qiu D."/>
            <person name="Xia M."/>
        </authorList>
    </citation>
    <scope>NUCLEOTIDE SEQUENCE</scope>
    <source>
        <strain evidence="4">RN12</strain>
    </source>
</reference>
<dbReference type="InterPro" id="IPR003018">
    <property type="entry name" value="GAF"/>
</dbReference>
<dbReference type="SMART" id="SM00065">
    <property type="entry name" value="GAF"/>
    <property type="match status" value="1"/>
</dbReference>
<dbReference type="PANTHER" id="PTHR43155:SF2">
    <property type="entry name" value="CYCLIC DI-GMP PHOSPHODIESTERASE PA4108"/>
    <property type="match status" value="1"/>
</dbReference>
<dbReference type="InterPro" id="IPR029016">
    <property type="entry name" value="GAF-like_dom_sf"/>
</dbReference>
<evidence type="ECO:0000313" key="5">
    <source>
        <dbReference type="Proteomes" id="UP001056201"/>
    </source>
</evidence>
<evidence type="ECO:0000256" key="2">
    <source>
        <dbReference type="ARBA" id="ARBA00022777"/>
    </source>
</evidence>
<dbReference type="PROSITE" id="PS51832">
    <property type="entry name" value="HD_GYP"/>
    <property type="match status" value="1"/>
</dbReference>
<sequence>MDLSDMLRLRVPAGTAPGHVQRGAVRGRLVLATGAPSAGMEAGVDALLDELRQARFLVRRVGLAEAADAIGLNPPDALLVHAVAAPAEMLALVRQVRGQAACAGLPVVVIATPELDAMRGPAMVAGATHWLTLPVHMAALTGILTHGMLLKRLQGAPQATPARPAIEHLDALIDTGLRLAMERDRATLLRHLLTSGQKLLNCDGGTMYMVTEQDTLRFEMRTRDDALPSLEIPLHQPCSGQPNLSYVSVFTALHNRSVVIDDVYAETRFDLSGTRAFDAKSGYRTVSMLAVPISPRGGQAVGVLQFFNALDRDTGAVVPFDARMVQLVEALAAQAAVALDNIALVESQKQLMESLIRLLATAIDAKSPYTGRHCERVPELAMMLAQAACDAQEGPLADFRFANEAEWQEFRIGAWLHDCGKVTTPEYVIDKATKLETIYNRIHEVRMRFEVLWRDLEIEELRAAAAQPLTAQEAAGFAARRQALQDDFAFVAQCNLGGETMRAEDLARLQQLAQVTWVRHFDDRLGLSAAELDRRRDEPPAALPAMERLLADRPHDVIPRPPEQALDPAFGFRMAVPQHLYNYGELHNLGVRRGTLTAEERYKINEHMVHTIMMLERMPFPKELRRVPEYAGTHHERMDGKGYPRALQAAELAVPSRIMAVADVFEALTASDRPYKKAKTLSEALTVLRGMAGDHVDPHVFNLFVSSGVFLTFARKHLQPEQIDVTDGRAFMVDIR</sequence>
<dbReference type="RefSeq" id="WP_250195571.1">
    <property type="nucleotide sequence ID" value="NZ_CP097635.1"/>
</dbReference>
<keyword evidence="5" id="KW-1185">Reference proteome</keyword>
<dbReference type="SUPFAM" id="SSF52172">
    <property type="entry name" value="CheY-like"/>
    <property type="match status" value="1"/>
</dbReference>
<feature type="domain" description="HD-GYP" evidence="3">
    <location>
        <begin position="518"/>
        <end position="720"/>
    </location>
</feature>
<organism evidence="4 5">
    <name type="scientific">Aquincola tertiaricarbonis</name>
    <dbReference type="NCBI Taxonomy" id="391953"/>
    <lineage>
        <taxon>Bacteria</taxon>
        <taxon>Pseudomonadati</taxon>
        <taxon>Pseudomonadota</taxon>
        <taxon>Betaproteobacteria</taxon>
        <taxon>Burkholderiales</taxon>
        <taxon>Sphaerotilaceae</taxon>
        <taxon>Aquincola</taxon>
    </lineage>
</organism>
<dbReference type="CDD" id="cd00077">
    <property type="entry name" value="HDc"/>
    <property type="match status" value="1"/>
</dbReference>
<dbReference type="PANTHER" id="PTHR43155">
    <property type="entry name" value="CYCLIC DI-GMP PHOSPHODIESTERASE PA4108-RELATED"/>
    <property type="match status" value="1"/>
</dbReference>
<keyword evidence="1" id="KW-0808">Transferase</keyword>
<protein>
    <submittedName>
        <fullName evidence="4">GAF domain-containing protein</fullName>
    </submittedName>
</protein>
<accession>A0ABY4S1K8</accession>
<dbReference type="Proteomes" id="UP001056201">
    <property type="component" value="Chromosome 1"/>
</dbReference>
<proteinExistence type="predicted"/>
<dbReference type="Pfam" id="PF01590">
    <property type="entry name" value="GAF"/>
    <property type="match status" value="1"/>
</dbReference>
<evidence type="ECO:0000259" key="3">
    <source>
        <dbReference type="PROSITE" id="PS51832"/>
    </source>
</evidence>
<dbReference type="InterPro" id="IPR011006">
    <property type="entry name" value="CheY-like_superfamily"/>
</dbReference>
<dbReference type="Pfam" id="PF13487">
    <property type="entry name" value="HD_5"/>
    <property type="match status" value="1"/>
</dbReference>
<dbReference type="SMART" id="SM00471">
    <property type="entry name" value="HDc"/>
    <property type="match status" value="1"/>
</dbReference>
<evidence type="ECO:0000313" key="4">
    <source>
        <dbReference type="EMBL" id="URI07306.1"/>
    </source>
</evidence>
<evidence type="ECO:0000256" key="1">
    <source>
        <dbReference type="ARBA" id="ARBA00022679"/>
    </source>
</evidence>